<evidence type="ECO:0000313" key="3">
    <source>
        <dbReference type="EMBL" id="GBG27022.1"/>
    </source>
</evidence>
<evidence type="ECO:0000256" key="1">
    <source>
        <dbReference type="ARBA" id="ARBA00022737"/>
    </source>
</evidence>
<keyword evidence="1" id="KW-0677">Repeat</keyword>
<dbReference type="InterPro" id="IPR003409">
    <property type="entry name" value="MORN"/>
</dbReference>
<gene>
    <name evidence="3" type="ORF">FCC1311_009631</name>
</gene>
<protein>
    <submittedName>
        <fullName evidence="3">Phosphatidylinositol 4-phosphate 5-kinase 1</fullName>
    </submittedName>
</protein>
<feature type="compositionally biased region" description="Polar residues" evidence="2">
    <location>
        <begin position="283"/>
        <end position="294"/>
    </location>
</feature>
<feature type="compositionally biased region" description="Basic and acidic residues" evidence="2">
    <location>
        <begin position="95"/>
        <end position="122"/>
    </location>
</feature>
<dbReference type="SUPFAM" id="SSF82185">
    <property type="entry name" value="Histone H3 K4-specific methyltransferase SET7/9 N-terminal domain"/>
    <property type="match status" value="2"/>
</dbReference>
<organism evidence="3 4">
    <name type="scientific">Hondaea fermentalgiana</name>
    <dbReference type="NCBI Taxonomy" id="2315210"/>
    <lineage>
        <taxon>Eukaryota</taxon>
        <taxon>Sar</taxon>
        <taxon>Stramenopiles</taxon>
        <taxon>Bigyra</taxon>
        <taxon>Labyrinthulomycetes</taxon>
        <taxon>Thraustochytrida</taxon>
        <taxon>Thraustochytriidae</taxon>
        <taxon>Hondaea</taxon>
    </lineage>
</organism>
<sequence>MVELAKPQAALTPTMPPAIPSLGCLSTPPTREEDRKKAAAASASAPAPVPMAAPEAVSKKVQQEQPQPQPQHGVSAGDDVEVDHSLPVSPLAKSPESEHTDAHSVDISHADHGSHLKRTDVRDDEIHQAKRDADTVNVVGKITTTPEGRLTLTGAWHFQESVLGDISYVMETQHHQQVSTVPLTKPGIAQADDVGSSAAAAAATVGTPAAETKNETIDSDLIAVPENTECVWSGTFSMANPAYGERKKKRRSTKKTLSVPEKFLVTFVRRCACKGSPQHGKHSSGSSNGESETPSAAEVSAQDVKDASPTPAASPRHDGENEDCECKDKGAIDELSVEGFGRNRFGRFTLRGTLHRKSGVFRADKAYVPRDACGGGPGGASTHGERVVGRKNGRSESIEMDRCLDGIRASKRQRVPNRMLMLDTNKRSYAFIAKHGNGSSRGSLTPNTTCAIFDSGALSPDVGSTGRMFYADGTSEFPMPFDYDKADVIRKRAQRATVTLVRQLIQEQRHHVKQVRRLSSAASVASGVSASSSAASAAFNAPGCGGVDGLGSRRVSAAQIVPFVTAESAAARPETFSTGVGQVYDGEVDDLGRRHGYGICLFENGMIFEGMWCRGKMSGKGMLVNACGELVYQGEFADNCMSGRGTYLFESGDRYDGEFREGRFHGHGVYFHAPSGATFVGDWRRGERHGVGDLYMPDGSGYSGDWSKDQWSGRGILNVKDLCYYDGQFRAHKFDGRGDCFYGTGAGSFTGAFRGGLKEGRGTYSFPNGAVYEGRFRGDGIEGFGTFKMTRDRAEKVDDGTWFLPVSCQSEMRFVHRAAGF</sequence>
<dbReference type="SMART" id="SM00698">
    <property type="entry name" value="MORN"/>
    <property type="match status" value="9"/>
</dbReference>
<accession>A0A2R5G7J2</accession>
<comment type="caution">
    <text evidence="3">The sequence shown here is derived from an EMBL/GenBank/DDBJ whole genome shotgun (WGS) entry which is preliminary data.</text>
</comment>
<reference evidence="3 4" key="1">
    <citation type="submission" date="2017-12" db="EMBL/GenBank/DDBJ databases">
        <title>Sequencing, de novo assembly and annotation of complete genome of a new Thraustochytrid species, strain FCC1311.</title>
        <authorList>
            <person name="Sedici K."/>
            <person name="Godart F."/>
            <person name="Aiese Cigliano R."/>
            <person name="Sanseverino W."/>
            <person name="Barakat M."/>
            <person name="Ortet P."/>
            <person name="Marechal E."/>
            <person name="Cagnac O."/>
            <person name="Amato A."/>
        </authorList>
    </citation>
    <scope>NUCLEOTIDE SEQUENCE [LARGE SCALE GENOMIC DNA]</scope>
</reference>
<dbReference type="PANTHER" id="PTHR43215">
    <property type="entry name" value="RADIAL SPOKE HEAD 1 HOMOLOG"/>
    <property type="match status" value="1"/>
</dbReference>
<feature type="region of interest" description="Disordered" evidence="2">
    <location>
        <begin position="275"/>
        <end position="325"/>
    </location>
</feature>
<keyword evidence="3" id="KW-0418">Kinase</keyword>
<dbReference type="Proteomes" id="UP000241890">
    <property type="component" value="Unassembled WGS sequence"/>
</dbReference>
<keyword evidence="4" id="KW-1185">Reference proteome</keyword>
<proteinExistence type="predicted"/>
<evidence type="ECO:0000256" key="2">
    <source>
        <dbReference type="SAM" id="MobiDB-lite"/>
    </source>
</evidence>
<dbReference type="PANTHER" id="PTHR43215:SF14">
    <property type="entry name" value="RADIAL SPOKE HEAD 1 HOMOLOG"/>
    <property type="match status" value="1"/>
</dbReference>
<dbReference type="Gene3D" id="2.20.110.10">
    <property type="entry name" value="Histone H3 K4-specific methyltransferase SET7/9 N-terminal domain"/>
    <property type="match status" value="2"/>
</dbReference>
<feature type="compositionally biased region" description="Basic and acidic residues" evidence="2">
    <location>
        <begin position="383"/>
        <end position="394"/>
    </location>
</feature>
<dbReference type="Pfam" id="PF02493">
    <property type="entry name" value="MORN"/>
    <property type="match status" value="8"/>
</dbReference>
<evidence type="ECO:0000313" key="4">
    <source>
        <dbReference type="Proteomes" id="UP000241890"/>
    </source>
</evidence>
<feature type="region of interest" description="Disordered" evidence="2">
    <location>
        <begin position="1"/>
        <end position="122"/>
    </location>
</feature>
<keyword evidence="3" id="KW-0808">Transferase</keyword>
<dbReference type="OrthoDB" id="270720at2759"/>
<dbReference type="EMBL" id="BEYU01000027">
    <property type="protein sequence ID" value="GBG27022.1"/>
    <property type="molecule type" value="Genomic_DNA"/>
</dbReference>
<dbReference type="GO" id="GO:0016301">
    <property type="term" value="F:kinase activity"/>
    <property type="evidence" value="ECO:0007669"/>
    <property type="project" value="UniProtKB-KW"/>
</dbReference>
<feature type="compositionally biased region" description="Basic and acidic residues" evidence="2">
    <location>
        <begin position="315"/>
        <end position="325"/>
    </location>
</feature>
<dbReference type="InParanoid" id="A0A2R5G7J2"/>
<feature type="compositionally biased region" description="Low complexity" evidence="2">
    <location>
        <begin position="39"/>
        <end position="56"/>
    </location>
</feature>
<feature type="region of interest" description="Disordered" evidence="2">
    <location>
        <begin position="372"/>
        <end position="394"/>
    </location>
</feature>
<dbReference type="AlphaFoldDB" id="A0A2R5G7J2"/>
<name>A0A2R5G7J2_9STRA</name>